<name>A0AAD7P2I1_9AGAR</name>
<dbReference type="EMBL" id="JARJLG010000001">
    <property type="protein sequence ID" value="KAJ7784859.1"/>
    <property type="molecule type" value="Genomic_DNA"/>
</dbReference>
<dbReference type="GO" id="GO:0031625">
    <property type="term" value="F:ubiquitin protein ligase binding"/>
    <property type="evidence" value="ECO:0007669"/>
    <property type="project" value="InterPro"/>
</dbReference>
<evidence type="ECO:0000256" key="1">
    <source>
        <dbReference type="ARBA" id="ARBA00006019"/>
    </source>
</evidence>
<comment type="similarity">
    <text evidence="1">Belongs to the cullin family.</text>
</comment>
<sequence>MAEDANPRISTVRPITDVWKDRLEPGLTLILCGEEPLNYAAHAALYGTIYDCCTRAFPATSQHCRELYSQITPFYAAYTAQIRAAAPDDDNRVPNYYDAQWDQFSRRAVVIDRLFTYLNTHFVGSQRQEGGYNIETVLNVARTEWKKQVFEPRLETALDGGAVRLNTIRALFTSKNVTAAKLKTMHVHAT</sequence>
<keyword evidence="4" id="KW-1185">Reference proteome</keyword>
<dbReference type="InterPro" id="IPR001373">
    <property type="entry name" value="Cullin_N"/>
</dbReference>
<dbReference type="GO" id="GO:0006511">
    <property type="term" value="P:ubiquitin-dependent protein catabolic process"/>
    <property type="evidence" value="ECO:0007669"/>
    <property type="project" value="InterPro"/>
</dbReference>
<evidence type="ECO:0000259" key="2">
    <source>
        <dbReference type="Pfam" id="PF00888"/>
    </source>
</evidence>
<dbReference type="Gene3D" id="1.20.1310.10">
    <property type="entry name" value="Cullin Repeats"/>
    <property type="match status" value="1"/>
</dbReference>
<comment type="caution">
    <text evidence="3">The sequence shown here is derived from an EMBL/GenBank/DDBJ whole genome shotgun (WGS) entry which is preliminary data.</text>
</comment>
<dbReference type="Proteomes" id="UP001215280">
    <property type="component" value="Unassembled WGS sequence"/>
</dbReference>
<evidence type="ECO:0000313" key="3">
    <source>
        <dbReference type="EMBL" id="KAJ7784859.1"/>
    </source>
</evidence>
<proteinExistence type="inferred from homology"/>
<reference evidence="3" key="1">
    <citation type="submission" date="2023-03" db="EMBL/GenBank/DDBJ databases">
        <title>Massive genome expansion in bonnet fungi (Mycena s.s.) driven by repeated elements and novel gene families across ecological guilds.</title>
        <authorList>
            <consortium name="Lawrence Berkeley National Laboratory"/>
            <person name="Harder C.B."/>
            <person name="Miyauchi S."/>
            <person name="Viragh M."/>
            <person name="Kuo A."/>
            <person name="Thoen E."/>
            <person name="Andreopoulos B."/>
            <person name="Lu D."/>
            <person name="Skrede I."/>
            <person name="Drula E."/>
            <person name="Henrissat B."/>
            <person name="Morin E."/>
            <person name="Kohler A."/>
            <person name="Barry K."/>
            <person name="LaButti K."/>
            <person name="Morin E."/>
            <person name="Salamov A."/>
            <person name="Lipzen A."/>
            <person name="Mereny Z."/>
            <person name="Hegedus B."/>
            <person name="Baldrian P."/>
            <person name="Stursova M."/>
            <person name="Weitz H."/>
            <person name="Taylor A."/>
            <person name="Grigoriev I.V."/>
            <person name="Nagy L.G."/>
            <person name="Martin F."/>
            <person name="Kauserud H."/>
        </authorList>
    </citation>
    <scope>NUCLEOTIDE SEQUENCE</scope>
    <source>
        <strain evidence="3">CBHHK188m</strain>
    </source>
</reference>
<dbReference type="SUPFAM" id="SSF74788">
    <property type="entry name" value="Cullin repeat-like"/>
    <property type="match status" value="1"/>
</dbReference>
<gene>
    <name evidence="3" type="ORF">DFH07DRAFT_1054417</name>
</gene>
<dbReference type="Pfam" id="PF00888">
    <property type="entry name" value="Cullin"/>
    <property type="match status" value="1"/>
</dbReference>
<dbReference type="AlphaFoldDB" id="A0AAD7P2I1"/>
<feature type="domain" description="Cullin N-terminal" evidence="2">
    <location>
        <begin position="22"/>
        <end position="156"/>
    </location>
</feature>
<evidence type="ECO:0000313" key="4">
    <source>
        <dbReference type="Proteomes" id="UP001215280"/>
    </source>
</evidence>
<protein>
    <recommendedName>
        <fullName evidence="2">Cullin N-terminal domain-containing protein</fullName>
    </recommendedName>
</protein>
<organism evidence="3 4">
    <name type="scientific">Mycena maculata</name>
    <dbReference type="NCBI Taxonomy" id="230809"/>
    <lineage>
        <taxon>Eukaryota</taxon>
        <taxon>Fungi</taxon>
        <taxon>Dikarya</taxon>
        <taxon>Basidiomycota</taxon>
        <taxon>Agaricomycotina</taxon>
        <taxon>Agaricomycetes</taxon>
        <taxon>Agaricomycetidae</taxon>
        <taxon>Agaricales</taxon>
        <taxon>Marasmiineae</taxon>
        <taxon>Mycenaceae</taxon>
        <taxon>Mycena</taxon>
    </lineage>
</organism>
<dbReference type="InterPro" id="IPR016159">
    <property type="entry name" value="Cullin_repeat-like_dom_sf"/>
</dbReference>
<accession>A0AAD7P2I1</accession>